<dbReference type="Pfam" id="PF13404">
    <property type="entry name" value="HTH_AsnC-type"/>
    <property type="match status" value="1"/>
</dbReference>
<dbReference type="GO" id="GO:0043565">
    <property type="term" value="F:sequence-specific DNA binding"/>
    <property type="evidence" value="ECO:0007669"/>
    <property type="project" value="InterPro"/>
</dbReference>
<dbReference type="Pfam" id="PF01037">
    <property type="entry name" value="AsnC_trans_reg"/>
    <property type="match status" value="1"/>
</dbReference>
<dbReference type="PROSITE" id="PS50956">
    <property type="entry name" value="HTH_ASNC_2"/>
    <property type="match status" value="1"/>
</dbReference>
<dbReference type="InterPro" id="IPR036390">
    <property type="entry name" value="WH_DNA-bd_sf"/>
</dbReference>
<evidence type="ECO:0000256" key="3">
    <source>
        <dbReference type="ARBA" id="ARBA00023163"/>
    </source>
</evidence>
<dbReference type="Gene3D" id="3.30.70.920">
    <property type="match status" value="1"/>
</dbReference>
<dbReference type="Proteomes" id="UP001208041">
    <property type="component" value="Unassembled WGS sequence"/>
</dbReference>
<comment type="caution">
    <text evidence="5">The sequence shown here is derived from an EMBL/GenBank/DDBJ whole genome shotgun (WGS) entry which is preliminary data.</text>
</comment>
<dbReference type="PANTHER" id="PTHR30154:SF53">
    <property type="entry name" value="HTH-TYPE TRANSCRIPTIONAL REGULATOR LRPC"/>
    <property type="match status" value="1"/>
</dbReference>
<dbReference type="InterPro" id="IPR036388">
    <property type="entry name" value="WH-like_DNA-bd_sf"/>
</dbReference>
<dbReference type="InterPro" id="IPR000485">
    <property type="entry name" value="AsnC-type_HTH_dom"/>
</dbReference>
<dbReference type="EMBL" id="JAOYFC010000002">
    <property type="protein sequence ID" value="MCV6824997.1"/>
    <property type="molecule type" value="Genomic_DNA"/>
</dbReference>
<name>A0AAE3LQY7_9RHOB</name>
<keyword evidence="2" id="KW-0238">DNA-binding</keyword>
<dbReference type="InterPro" id="IPR019887">
    <property type="entry name" value="Tscrpt_reg_AsnC/Lrp_C"/>
</dbReference>
<dbReference type="InterPro" id="IPR011008">
    <property type="entry name" value="Dimeric_a/b-barrel"/>
</dbReference>
<dbReference type="Gene3D" id="1.10.10.10">
    <property type="entry name" value="Winged helix-like DNA-binding domain superfamily/Winged helix DNA-binding domain"/>
    <property type="match status" value="1"/>
</dbReference>
<dbReference type="SUPFAM" id="SSF54909">
    <property type="entry name" value="Dimeric alpha+beta barrel"/>
    <property type="match status" value="1"/>
</dbReference>
<keyword evidence="3" id="KW-0804">Transcription</keyword>
<dbReference type="AlphaFoldDB" id="A0AAE3LQY7"/>
<dbReference type="SMART" id="SM00344">
    <property type="entry name" value="HTH_ASNC"/>
    <property type="match status" value="1"/>
</dbReference>
<dbReference type="GO" id="GO:0043200">
    <property type="term" value="P:response to amino acid"/>
    <property type="evidence" value="ECO:0007669"/>
    <property type="project" value="TreeGrafter"/>
</dbReference>
<dbReference type="GO" id="GO:0005829">
    <property type="term" value="C:cytosol"/>
    <property type="evidence" value="ECO:0007669"/>
    <property type="project" value="TreeGrafter"/>
</dbReference>
<dbReference type="InterPro" id="IPR019888">
    <property type="entry name" value="Tscrpt_reg_AsnC-like"/>
</dbReference>
<dbReference type="SUPFAM" id="SSF46785">
    <property type="entry name" value="Winged helix' DNA-binding domain"/>
    <property type="match status" value="1"/>
</dbReference>
<keyword evidence="1" id="KW-0805">Transcription regulation</keyword>
<gene>
    <name evidence="5" type="ORF">OH136_10565</name>
</gene>
<dbReference type="PRINTS" id="PR00033">
    <property type="entry name" value="HTHASNC"/>
</dbReference>
<evidence type="ECO:0000313" key="5">
    <source>
        <dbReference type="EMBL" id="MCV6824997.1"/>
    </source>
</evidence>
<dbReference type="PANTHER" id="PTHR30154">
    <property type="entry name" value="LEUCINE-RESPONSIVE REGULATORY PROTEIN"/>
    <property type="match status" value="1"/>
</dbReference>
<keyword evidence="6" id="KW-1185">Reference proteome</keyword>
<sequence length="143" mass="15671">MDALDRTLISELSTDARISVAHLARKLGVARSTIQTRIEKLEESGTIARYTIQLGDTSSIGKISTTVLVDVEPNALPEILKALEKIAEVKRIHTTSGRFDLMLWVIVDTPPNLDAVIDKIAAITGVRRSESLIHLSTKLDRAT</sequence>
<reference evidence="5" key="1">
    <citation type="submission" date="2022-10" db="EMBL/GenBank/DDBJ databases">
        <authorList>
            <person name="Yue Y."/>
        </authorList>
    </citation>
    <scope>NUCLEOTIDE SEQUENCE</scope>
    <source>
        <strain evidence="5">Z654</strain>
    </source>
</reference>
<evidence type="ECO:0000259" key="4">
    <source>
        <dbReference type="PROSITE" id="PS50956"/>
    </source>
</evidence>
<dbReference type="RefSeq" id="WP_263953847.1">
    <property type="nucleotide sequence ID" value="NZ_JAOYFC010000002.1"/>
</dbReference>
<feature type="domain" description="HTH asnC-type" evidence="4">
    <location>
        <begin position="1"/>
        <end position="63"/>
    </location>
</feature>
<evidence type="ECO:0000256" key="2">
    <source>
        <dbReference type="ARBA" id="ARBA00023125"/>
    </source>
</evidence>
<accession>A0AAE3LQY7</accession>
<evidence type="ECO:0000313" key="6">
    <source>
        <dbReference type="Proteomes" id="UP001208041"/>
    </source>
</evidence>
<protein>
    <submittedName>
        <fullName evidence="5">Lrp/AsnC ligand binding domain-containing protein</fullName>
    </submittedName>
</protein>
<proteinExistence type="predicted"/>
<organism evidence="5 6">
    <name type="scientific">Halocynthiibacter halioticoli</name>
    <dbReference type="NCBI Taxonomy" id="2986804"/>
    <lineage>
        <taxon>Bacteria</taxon>
        <taxon>Pseudomonadati</taxon>
        <taxon>Pseudomonadota</taxon>
        <taxon>Alphaproteobacteria</taxon>
        <taxon>Rhodobacterales</taxon>
        <taxon>Paracoccaceae</taxon>
        <taxon>Halocynthiibacter</taxon>
    </lineage>
</organism>
<evidence type="ECO:0000256" key="1">
    <source>
        <dbReference type="ARBA" id="ARBA00023015"/>
    </source>
</evidence>